<dbReference type="InterPro" id="IPR036388">
    <property type="entry name" value="WH-like_DNA-bd_sf"/>
</dbReference>
<organism evidence="4 5">
    <name type="scientific">Corynebacterium provencense</name>
    <dbReference type="NCBI Taxonomy" id="1737425"/>
    <lineage>
        <taxon>Bacteria</taxon>
        <taxon>Bacillati</taxon>
        <taxon>Actinomycetota</taxon>
        <taxon>Actinomycetes</taxon>
        <taxon>Mycobacteriales</taxon>
        <taxon>Corynebacteriaceae</taxon>
        <taxon>Corynebacterium</taxon>
    </lineage>
</organism>
<gene>
    <name evidence="4" type="primary">ohrR</name>
    <name evidence="4" type="ORF">Csp1_14660</name>
</gene>
<dbReference type="InterPro" id="IPR039422">
    <property type="entry name" value="MarR/SlyA-like"/>
</dbReference>
<feature type="compositionally biased region" description="Basic and acidic residues" evidence="2">
    <location>
        <begin position="138"/>
        <end position="149"/>
    </location>
</feature>
<accession>A0A2Z3YMP5</accession>
<feature type="compositionally biased region" description="Polar residues" evidence="2">
    <location>
        <begin position="150"/>
        <end position="168"/>
    </location>
</feature>
<dbReference type="PRINTS" id="PR00598">
    <property type="entry name" value="HTHMARR"/>
</dbReference>
<dbReference type="GO" id="GO:0005737">
    <property type="term" value="C:cytoplasm"/>
    <property type="evidence" value="ECO:0007669"/>
    <property type="project" value="UniProtKB-SubCell"/>
</dbReference>
<dbReference type="GO" id="GO:0003700">
    <property type="term" value="F:DNA-binding transcription factor activity"/>
    <property type="evidence" value="ECO:0007669"/>
    <property type="project" value="InterPro"/>
</dbReference>
<dbReference type="EMBL" id="CP024988">
    <property type="protein sequence ID" value="AWT26255.1"/>
    <property type="molecule type" value="Genomic_DNA"/>
</dbReference>
<sequence>MSGMGVTDQMVCFALYSAARSTARAYRTLLAPWGLTYPQYLLLVILWSHGEQSVRSLGQMMQLDSGTLSPLVRRLEQGGLVERRRDSDDERVVTVALTDRGAALRQELAHIPGKISEAMGVTDAEQAAGLIRSLHEVCDSTEQMSRRSSADGNADGNTTPTSVKGTQP</sequence>
<evidence type="ECO:0000256" key="1">
    <source>
        <dbReference type="ARBA" id="ARBA00004496"/>
    </source>
</evidence>
<evidence type="ECO:0000313" key="4">
    <source>
        <dbReference type="EMBL" id="AWT26255.1"/>
    </source>
</evidence>
<dbReference type="Gene3D" id="1.10.10.10">
    <property type="entry name" value="Winged helix-like DNA-binding domain superfamily/Winged helix DNA-binding domain"/>
    <property type="match status" value="1"/>
</dbReference>
<feature type="region of interest" description="Disordered" evidence="2">
    <location>
        <begin position="138"/>
        <end position="168"/>
    </location>
</feature>
<keyword evidence="5" id="KW-1185">Reference proteome</keyword>
<dbReference type="STRING" id="1737425.GCA_900049755_01932"/>
<dbReference type="SMART" id="SM00347">
    <property type="entry name" value="HTH_MARR"/>
    <property type="match status" value="1"/>
</dbReference>
<dbReference type="SUPFAM" id="SSF46785">
    <property type="entry name" value="Winged helix' DNA-binding domain"/>
    <property type="match status" value="1"/>
</dbReference>
<dbReference type="InterPro" id="IPR036390">
    <property type="entry name" value="WH_DNA-bd_sf"/>
</dbReference>
<dbReference type="GO" id="GO:0006950">
    <property type="term" value="P:response to stress"/>
    <property type="evidence" value="ECO:0007669"/>
    <property type="project" value="TreeGrafter"/>
</dbReference>
<proteinExistence type="predicted"/>
<evidence type="ECO:0000256" key="2">
    <source>
        <dbReference type="SAM" id="MobiDB-lite"/>
    </source>
</evidence>
<dbReference type="PANTHER" id="PTHR33164">
    <property type="entry name" value="TRANSCRIPTIONAL REGULATOR, MARR FAMILY"/>
    <property type="match status" value="1"/>
</dbReference>
<reference evidence="5" key="1">
    <citation type="submission" date="2017-11" db="EMBL/GenBank/DDBJ databases">
        <title>Otitis media/interna in a cat caused by the recently described species Corynebacterium provencense.</title>
        <authorList>
            <person name="Kittl S."/>
            <person name="Brodard I."/>
            <person name="Rychener L."/>
            <person name="Jores J."/>
            <person name="Roosje P."/>
            <person name="Gobeli Brawand S."/>
        </authorList>
    </citation>
    <scope>NUCLEOTIDE SEQUENCE [LARGE SCALE GENOMIC DNA]</scope>
    <source>
        <strain evidence="5">17KM38</strain>
    </source>
</reference>
<protein>
    <submittedName>
        <fullName evidence="4">Organic hydroperoxide resistance transcriptional regulator</fullName>
    </submittedName>
</protein>
<dbReference type="Pfam" id="PF01047">
    <property type="entry name" value="MarR"/>
    <property type="match status" value="1"/>
</dbReference>
<dbReference type="InterPro" id="IPR000835">
    <property type="entry name" value="HTH_MarR-typ"/>
</dbReference>
<dbReference type="Proteomes" id="UP000247696">
    <property type="component" value="Chromosome"/>
</dbReference>
<name>A0A2Z3YMP5_9CORY</name>
<feature type="domain" description="HTH marR-type" evidence="3">
    <location>
        <begin position="8"/>
        <end position="139"/>
    </location>
</feature>
<evidence type="ECO:0000313" key="5">
    <source>
        <dbReference type="Proteomes" id="UP000247696"/>
    </source>
</evidence>
<comment type="subcellular location">
    <subcellularLocation>
        <location evidence="1">Cytoplasm</location>
    </subcellularLocation>
</comment>
<evidence type="ECO:0000259" key="3">
    <source>
        <dbReference type="PROSITE" id="PS50995"/>
    </source>
</evidence>
<dbReference type="AlphaFoldDB" id="A0A2Z3YMP5"/>
<dbReference type="PROSITE" id="PS50995">
    <property type="entry name" value="HTH_MARR_2"/>
    <property type="match status" value="1"/>
</dbReference>
<dbReference type="PANTHER" id="PTHR33164:SF5">
    <property type="entry name" value="ORGANIC HYDROPEROXIDE RESISTANCE TRANSCRIPTIONAL REGULATOR"/>
    <property type="match status" value="1"/>
</dbReference>
<dbReference type="KEGG" id="cpre:Csp1_14660"/>